<dbReference type="RefSeq" id="WP_379261259.1">
    <property type="nucleotide sequence ID" value="NZ_JBHUMJ010000002.1"/>
</dbReference>
<feature type="transmembrane region" description="Helical" evidence="1">
    <location>
        <begin position="191"/>
        <end position="213"/>
    </location>
</feature>
<reference evidence="3" key="1">
    <citation type="journal article" date="2019" name="Int. J. Syst. Evol. Microbiol.">
        <title>The Global Catalogue of Microorganisms (GCM) 10K type strain sequencing project: providing services to taxonomists for standard genome sequencing and annotation.</title>
        <authorList>
            <consortium name="The Broad Institute Genomics Platform"/>
            <consortium name="The Broad Institute Genome Sequencing Center for Infectious Disease"/>
            <person name="Wu L."/>
            <person name="Ma J."/>
        </authorList>
    </citation>
    <scope>NUCLEOTIDE SEQUENCE [LARGE SCALE GENOMIC DNA]</scope>
    <source>
        <strain evidence="3">KCTC 33849</strain>
    </source>
</reference>
<keyword evidence="3" id="KW-1185">Reference proteome</keyword>
<gene>
    <name evidence="2" type="ORF">ACFSVM_07895</name>
</gene>
<organism evidence="2 3">
    <name type="scientific">Paenibacillus shunpengii</name>
    <dbReference type="NCBI Taxonomy" id="2054424"/>
    <lineage>
        <taxon>Bacteria</taxon>
        <taxon>Bacillati</taxon>
        <taxon>Bacillota</taxon>
        <taxon>Bacilli</taxon>
        <taxon>Bacillales</taxon>
        <taxon>Paenibacillaceae</taxon>
        <taxon>Paenibacillus</taxon>
    </lineage>
</organism>
<evidence type="ECO:0000313" key="2">
    <source>
        <dbReference type="EMBL" id="MFD2700390.1"/>
    </source>
</evidence>
<keyword evidence="1" id="KW-0472">Membrane</keyword>
<dbReference type="EMBL" id="JBHUMJ010000002">
    <property type="protein sequence ID" value="MFD2700390.1"/>
    <property type="molecule type" value="Genomic_DNA"/>
</dbReference>
<feature type="transmembrane region" description="Helical" evidence="1">
    <location>
        <begin position="73"/>
        <end position="92"/>
    </location>
</feature>
<name>A0ABW5SKV9_9BACL</name>
<feature type="transmembrane region" description="Helical" evidence="1">
    <location>
        <begin position="40"/>
        <end position="66"/>
    </location>
</feature>
<evidence type="ECO:0000256" key="1">
    <source>
        <dbReference type="SAM" id="Phobius"/>
    </source>
</evidence>
<evidence type="ECO:0000313" key="3">
    <source>
        <dbReference type="Proteomes" id="UP001597540"/>
    </source>
</evidence>
<comment type="caution">
    <text evidence="2">The sequence shown here is derived from an EMBL/GenBank/DDBJ whole genome shotgun (WGS) entry which is preliminary data.</text>
</comment>
<keyword evidence="1" id="KW-1133">Transmembrane helix</keyword>
<evidence type="ECO:0008006" key="4">
    <source>
        <dbReference type="Google" id="ProtNLM"/>
    </source>
</evidence>
<feature type="transmembrane region" description="Helical" evidence="1">
    <location>
        <begin position="118"/>
        <end position="144"/>
    </location>
</feature>
<sequence>MLLIILFLFAIGSAIASVDTTCGLNVLGSLEHTKGSKIKYAFIYIISCTAGGTATGLIISGLNVVISLTTLSAYYVPILITWFILVLLLEMFNKSAILPSGNFIVPSSWISKADYRTAALWGNILGLGFITLQAGVLFHTYVFVSLFISPWWASIAAGCSFGCIRGIVYSIPKVRSWVYRLLEKRAGHYTLLTAIRLTLSYLLILGSIAVLLIS</sequence>
<accession>A0ABW5SKV9</accession>
<proteinExistence type="predicted"/>
<dbReference type="Proteomes" id="UP001597540">
    <property type="component" value="Unassembled WGS sequence"/>
</dbReference>
<feature type="transmembrane region" description="Helical" evidence="1">
    <location>
        <begin position="151"/>
        <end position="171"/>
    </location>
</feature>
<keyword evidence="1" id="KW-0812">Transmembrane</keyword>
<protein>
    <recommendedName>
        <fullName evidence="4">Urease accessory protein UreH-like transmembrane domain-containing protein</fullName>
    </recommendedName>
</protein>